<gene>
    <name evidence="1" type="ORF">RRG08_030030</name>
</gene>
<sequence>MDDVVTRSCRDVDEILPRCWRDLAEMLTRSCRDVDEILTVPVESLAVYFRSAPSPRLSDVCNNPQSSSAVFILSHARVGNSKCEDVDDFPDLFGARCRCQGPDMDLQNPRDSVVSEE</sequence>
<keyword evidence="2" id="KW-1185">Reference proteome</keyword>
<protein>
    <submittedName>
        <fullName evidence="1">Uncharacterized protein</fullName>
    </submittedName>
</protein>
<dbReference type="EMBL" id="JAWDGP010007325">
    <property type="protein sequence ID" value="KAK3725801.1"/>
    <property type="molecule type" value="Genomic_DNA"/>
</dbReference>
<name>A0AAE0XZ44_9GAST</name>
<evidence type="ECO:0000313" key="2">
    <source>
        <dbReference type="Proteomes" id="UP001283361"/>
    </source>
</evidence>
<organism evidence="1 2">
    <name type="scientific">Elysia crispata</name>
    <name type="common">lettuce slug</name>
    <dbReference type="NCBI Taxonomy" id="231223"/>
    <lineage>
        <taxon>Eukaryota</taxon>
        <taxon>Metazoa</taxon>
        <taxon>Spiralia</taxon>
        <taxon>Lophotrochozoa</taxon>
        <taxon>Mollusca</taxon>
        <taxon>Gastropoda</taxon>
        <taxon>Heterobranchia</taxon>
        <taxon>Euthyneura</taxon>
        <taxon>Panpulmonata</taxon>
        <taxon>Sacoglossa</taxon>
        <taxon>Placobranchoidea</taxon>
        <taxon>Plakobranchidae</taxon>
        <taxon>Elysia</taxon>
    </lineage>
</organism>
<evidence type="ECO:0000313" key="1">
    <source>
        <dbReference type="EMBL" id="KAK3725801.1"/>
    </source>
</evidence>
<accession>A0AAE0XZ44</accession>
<dbReference type="Proteomes" id="UP001283361">
    <property type="component" value="Unassembled WGS sequence"/>
</dbReference>
<comment type="caution">
    <text evidence="1">The sequence shown here is derived from an EMBL/GenBank/DDBJ whole genome shotgun (WGS) entry which is preliminary data.</text>
</comment>
<dbReference type="AlphaFoldDB" id="A0AAE0XZ44"/>
<proteinExistence type="predicted"/>
<reference evidence="1" key="1">
    <citation type="journal article" date="2023" name="G3 (Bethesda)">
        <title>A reference genome for the long-term kleptoplast-retaining sea slug Elysia crispata morphotype clarki.</title>
        <authorList>
            <person name="Eastman K.E."/>
            <person name="Pendleton A.L."/>
            <person name="Shaikh M.A."/>
            <person name="Suttiyut T."/>
            <person name="Ogas R."/>
            <person name="Tomko P."/>
            <person name="Gavelis G."/>
            <person name="Widhalm J.R."/>
            <person name="Wisecaver J.H."/>
        </authorList>
    </citation>
    <scope>NUCLEOTIDE SEQUENCE</scope>
    <source>
        <strain evidence="1">ECLA1</strain>
    </source>
</reference>